<dbReference type="PANTHER" id="PTHR43381">
    <property type="entry name" value="TRANSLATION INITIATION FACTOR IF-2-RELATED"/>
    <property type="match status" value="1"/>
</dbReference>
<dbReference type="HOGENOM" id="CLU_231031_0_0_1"/>
<comment type="similarity">
    <text evidence="2">Belongs to the TRAFAC class translation factor GTPase superfamily. Classic translation factor GTPase family. IF-2 subfamily.</text>
</comment>
<dbReference type="InterPro" id="IPR009000">
    <property type="entry name" value="Transl_B-barrel_sf"/>
</dbReference>
<dbReference type="FunFam" id="2.40.30.10:FF:000013">
    <property type="entry name" value="eukaryotic translation initiation factor 5B"/>
    <property type="match status" value="1"/>
</dbReference>
<dbReference type="GO" id="GO:0046872">
    <property type="term" value="F:metal ion binding"/>
    <property type="evidence" value="ECO:0007669"/>
    <property type="project" value="UniProtKB-KW"/>
</dbReference>
<dbReference type="GeneID" id="63679487"/>
<evidence type="ECO:0000256" key="10">
    <source>
        <dbReference type="ARBA" id="ARBA00022917"/>
    </source>
</evidence>
<keyword evidence="7" id="KW-0479">Metal-binding</keyword>
<dbReference type="Proteomes" id="UP000031575">
    <property type="component" value="Unassembled WGS sequence"/>
</dbReference>
<dbReference type="PRINTS" id="PR00315">
    <property type="entry name" value="ELONGATNFCT"/>
</dbReference>
<sequence length="2217" mass="244456">MAFQTDVLRDGEWVTETVAINDMLKAGTNNKPSVPEQRIDQPPTIGILTKTVIESPVAHWMLPVRLRSAQHMDVAVIGLLTYFQDHYVQISELGRDGRLRNIVRKTDFGSRIRNAKVIGTSPESATDDENDEVQVHIKIEKDDSKLDNGDNNSTSGDEEMGGMEPHWSTDKAAGLSLPPQQLLVVLESGDCVFLFIHPQSGDNPIFVSTHCQPLSNRIVQPGFHTCVDPSSRYVAVACPENFFIVHELESSQKLNDAYSRNKPLKPIKYSRPRAVQGVIHKMEFLYPRTEDDYHIILLLIIVNNGKSRMVTYEWEAGDNLAAVFRDEKRGHPLPPQHQMPILIVPLTLHSAFFAISARHIGVCKDALNLPTEFDDFAMEVHETSRFHHGRGIPYWAAWTRPYRLPTYNTTRDSIYLAREDGVVMFLDINSDNILGASVEIGKFECNIGTAFCSLFDDFNDILIMGGDSGPGTIWQIRPRQPNMQLGKIPNWSPVVDFVTTDEFATVNGLVGAKGNKIEARSHDANRLSAAPHLPNPDRIFSTSGRGVTGAITEFRHGLRADLGLEVDYPVPVKTAWIFATRTDDYDIEFQVLISLVDKSEVFYLSADLAQVGIHEEGTTLYDLESRTLVTAQLSEDVIVQVTENYIVFSGPSSSSVALLPRRGNEAAIVFGTRAGDLVTLILDESGVLSGNVERIGPSTVQVVILDDVYLGKAVLATCDGRISMHYGSGEKAATFRSTHTVWPFDAAALNKPAPYINSVTVLTGGLPGRLNKTQLVLSSTKQFMLAELHPQPGPVQRSLPLNGTPAKVIYSHTLGCLVVAIKDLENRPTLQFIDPDTGEDQSMPTDKNGEAVEFVSGLGKSGDQILSLGEWNYERQGDKWVFLLVCTKGGRFLILSTTRTIVDQQPKVKYWTRYKKSFAEPVHSVVSRGEDVFSCVGSTIYWDKLDLEVKRLSTCGTFELNSSATSLRIVNHKLVAVTDDDGSVEIIDISDGAPGEMALYHGDSEQRSATHMIEIGSKISGNDLDTSLLLVCGRDATASGLWIPWRQPGRDCSVIFEADLPASVRKLVRGRTRPSWQQARRKVQYGLVPSTPDEAEILGCWQPTERVTYHTGRHIPSPPPISTWYYESATMPPKKKGGKKANDDWEAELGESIAPVSTAPPADGDAKNDDDDEGGGGGGLMAVLRKNKEKRKKKGLSEEFEDPNATNGNGDASAEPATLLADRAPVEATMDDEFALPEKKGKGGKGKQAPAKAEPADEDDDNSGRILTKAEKEKLKKEREKQRKKEQASKKKSEPAKAPAKAAPAAAAAPVAAAADAAVPAPGPAAAGGKKKKIPAHLLAIQKQQEELRLRAEEEQRLLEQEKARIAELERQEAEEAKRKEEQRALKKQKEKERIEQLKREGKYLTKAQKEAKARNEQKLQQMMAAGIKVGGLDQTGADEDKKKSSTADRKRNAGRKAKVDEEKVLAEAAERARLNAEKLAKEAEEREKAAKKKAKEEESKAAATAESDIDDDWETAAATASKTEDVKDSWDADSDEEDKKSLPVRPKKKSGEGEDDDDDDDENDDDDDSDEDSEDDSDEDTSEDEQESAAKAAEAQRKRELAELREKEHQAALAARSKDNLRSPICCIMGHVDTGKTKLLDKVRQTNVQEGEAGGITQQIGATYFPIEAIRQKTQVVNKDNSFDFKVPGLLIIDTPGHESFSNLRSRGSSLCNIAILVVDIMHGLEPQTLESMRMLRDRKTPFIVALNKIDRLYGWKKVDNNGFQDSLALQNRGVQNEFAKRLEQTKVAFAEQGFNSELFYDNKQKSRVVSLVPTSAHTGEGVPDMLKLLVHLTQERMAESLMYLSEVQATVLEVKAIEGFGMTIDVILSNGILREGDRIILCGVEGVIKTNIRALLTPAPMRELRVRSAYVHNKEVKAAMGVKISAPGLEGAIAGSRLLVVGKYDDEDDLEEEVESDLASVFSRVEKSGRGVSVQASTLGSLEALLDFLKDCKIPVANVGIGPVYKRDVMQTGIMLEKSPDYAVMLCFDVKVDKEAAAYAEDQGVKIFTADIIYHLFDAFTKHMAVLSEKKKEESKMLAVFPCVLNTVAVFNKTAPIVVGVDVVEGNLRINTPLAVVKTNPNTNQKEIISVGRVTSIEREHKQIQICKKGQPSVAVKIEMGGHQPAYGRHLEESDTLISQISRASIDTLKEFYRSDVSDDEWKLLIKLKPVFNVI</sequence>
<keyword evidence="10" id="KW-0648">Protein biosynthesis</keyword>
<dbReference type="Pfam" id="PF10433">
    <property type="entry name" value="Beta-prop_RSE1_1st"/>
    <property type="match status" value="1"/>
</dbReference>
<evidence type="ECO:0000256" key="9">
    <source>
        <dbReference type="ARBA" id="ARBA00022801"/>
    </source>
</evidence>
<dbReference type="InterPro" id="IPR000795">
    <property type="entry name" value="T_Tr_GTP-bd_dom"/>
</dbReference>
<feature type="region of interest" description="Disordered" evidence="14">
    <location>
        <begin position="141"/>
        <end position="164"/>
    </location>
</feature>
<dbReference type="SUPFAM" id="SSF52156">
    <property type="entry name" value="Initiation factor IF2/eIF5b, domain 3"/>
    <property type="match status" value="1"/>
</dbReference>
<dbReference type="GO" id="GO:0005739">
    <property type="term" value="C:mitochondrion"/>
    <property type="evidence" value="ECO:0007669"/>
    <property type="project" value="TreeGrafter"/>
</dbReference>
<comment type="caution">
    <text evidence="16">The sequence shown here is derived from an EMBL/GenBank/DDBJ whole genome shotgun (WGS) entry which is preliminary data.</text>
</comment>
<dbReference type="Gene3D" id="2.40.30.10">
    <property type="entry name" value="Translation factors"/>
    <property type="match status" value="2"/>
</dbReference>
<dbReference type="FunFam" id="2.40.30.10:FF:000026">
    <property type="entry name" value="Eukaryotic translation initiation factor 5B"/>
    <property type="match status" value="1"/>
</dbReference>
<dbReference type="CDD" id="cd01887">
    <property type="entry name" value="IF2_eIF5B"/>
    <property type="match status" value="1"/>
</dbReference>
<keyword evidence="17" id="KW-1185">Reference proteome</keyword>
<evidence type="ECO:0000259" key="15">
    <source>
        <dbReference type="PROSITE" id="PS51722"/>
    </source>
</evidence>
<evidence type="ECO:0000256" key="11">
    <source>
        <dbReference type="ARBA" id="ARBA00023134"/>
    </source>
</evidence>
<dbReference type="FunFam" id="3.40.50.10050:FF:000002">
    <property type="entry name" value="Eukaryotic translation initiation factor 5B"/>
    <property type="match status" value="1"/>
</dbReference>
<feature type="compositionally biased region" description="Basic residues" evidence="14">
    <location>
        <begin position="1185"/>
        <end position="1194"/>
    </location>
</feature>
<keyword evidence="6" id="KW-0396">Initiation factor</keyword>
<evidence type="ECO:0000256" key="4">
    <source>
        <dbReference type="ARBA" id="ARBA00013824"/>
    </source>
</evidence>
<accession>A0A0C2IIC3</accession>
<protein>
    <recommendedName>
        <fullName evidence="4">Eukaryotic translation initiation factor 5B</fullName>
        <ecNumber evidence="3">3.6.5.3</ecNumber>
    </recommendedName>
    <alternativeName>
        <fullName evidence="12">Translation initiation factor IF-2</fullName>
    </alternativeName>
</protein>
<evidence type="ECO:0000313" key="16">
    <source>
        <dbReference type="EMBL" id="KIH88951.1"/>
    </source>
</evidence>
<dbReference type="Pfam" id="PF00009">
    <property type="entry name" value="GTP_EFTU"/>
    <property type="match status" value="1"/>
</dbReference>
<feature type="compositionally biased region" description="Acidic residues" evidence="14">
    <location>
        <begin position="1554"/>
        <end position="1588"/>
    </location>
</feature>
<dbReference type="Pfam" id="PF11987">
    <property type="entry name" value="IF-2"/>
    <property type="match status" value="1"/>
</dbReference>
<evidence type="ECO:0000256" key="14">
    <source>
        <dbReference type="SAM" id="MobiDB-lite"/>
    </source>
</evidence>
<dbReference type="NCBIfam" id="NF003078">
    <property type="entry name" value="PRK04004.1"/>
    <property type="match status" value="1"/>
</dbReference>
<name>A0A0C2IIC3_9PEZI</name>
<feature type="compositionally biased region" description="Basic and acidic residues" evidence="14">
    <location>
        <begin position="1439"/>
        <end position="1464"/>
    </location>
</feature>
<feature type="domain" description="Tr-type G" evidence="15">
    <location>
        <begin position="1622"/>
        <end position="1843"/>
    </location>
</feature>
<dbReference type="InterPro" id="IPR029459">
    <property type="entry name" value="EFTU-type"/>
</dbReference>
<organism evidence="16 17">
    <name type="scientific">Sporothrix brasiliensis 5110</name>
    <dbReference type="NCBI Taxonomy" id="1398154"/>
    <lineage>
        <taxon>Eukaryota</taxon>
        <taxon>Fungi</taxon>
        <taxon>Dikarya</taxon>
        <taxon>Ascomycota</taxon>
        <taxon>Pezizomycotina</taxon>
        <taxon>Sordariomycetes</taxon>
        <taxon>Sordariomycetidae</taxon>
        <taxon>Ophiostomatales</taxon>
        <taxon>Ophiostomataceae</taxon>
        <taxon>Sporothrix</taxon>
    </lineage>
</organism>
<feature type="region of interest" description="Disordered" evidence="14">
    <location>
        <begin position="1477"/>
        <end position="1605"/>
    </location>
</feature>
<evidence type="ECO:0000256" key="2">
    <source>
        <dbReference type="ARBA" id="ARBA00007733"/>
    </source>
</evidence>
<keyword evidence="11" id="KW-0342">GTP-binding</keyword>
<dbReference type="GO" id="GO:0003924">
    <property type="term" value="F:GTPase activity"/>
    <property type="evidence" value="ECO:0007669"/>
    <property type="project" value="InterPro"/>
</dbReference>
<dbReference type="Pfam" id="PF14578">
    <property type="entry name" value="GTP_EFTU_D4"/>
    <property type="match status" value="1"/>
</dbReference>
<dbReference type="RefSeq" id="XP_040616961.1">
    <property type="nucleotide sequence ID" value="XM_040764566.1"/>
</dbReference>
<evidence type="ECO:0000256" key="12">
    <source>
        <dbReference type="ARBA" id="ARBA00032478"/>
    </source>
</evidence>
<dbReference type="CDD" id="cd03703">
    <property type="entry name" value="aeIF5B_II"/>
    <property type="match status" value="1"/>
</dbReference>
<feature type="compositionally biased region" description="Basic and acidic residues" evidence="14">
    <location>
        <begin position="1595"/>
        <end position="1605"/>
    </location>
</feature>
<evidence type="ECO:0000313" key="17">
    <source>
        <dbReference type="Proteomes" id="UP000031575"/>
    </source>
</evidence>
<feature type="region of interest" description="Disordered" evidence="14">
    <location>
        <begin position="1370"/>
        <end position="1464"/>
    </location>
</feature>
<dbReference type="NCBIfam" id="TIGR00231">
    <property type="entry name" value="small_GTP"/>
    <property type="match status" value="1"/>
</dbReference>
<reference evidence="16 17" key="1">
    <citation type="journal article" date="2014" name="BMC Genomics">
        <title>Comparative genomics of the major fungal agents of human and animal Sporotrichosis: Sporothrix schenckii and Sporothrix brasiliensis.</title>
        <authorList>
            <person name="Teixeira M.M."/>
            <person name="de Almeida L.G."/>
            <person name="Kubitschek-Barreira P."/>
            <person name="Alves F.L."/>
            <person name="Kioshima E.S."/>
            <person name="Abadio A.K."/>
            <person name="Fernandes L."/>
            <person name="Derengowski L.S."/>
            <person name="Ferreira K.S."/>
            <person name="Souza R.C."/>
            <person name="Ruiz J.C."/>
            <person name="de Andrade N.C."/>
            <person name="Paes H.C."/>
            <person name="Nicola A.M."/>
            <person name="Albuquerque P."/>
            <person name="Gerber A.L."/>
            <person name="Martins V.P."/>
            <person name="Peconick L.D."/>
            <person name="Neto A.V."/>
            <person name="Chaucanez C.B."/>
            <person name="Silva P.A."/>
            <person name="Cunha O.L."/>
            <person name="de Oliveira F.F."/>
            <person name="dos Santos T.C."/>
            <person name="Barros A.L."/>
            <person name="Soares M.A."/>
            <person name="de Oliveira L.M."/>
            <person name="Marini M.M."/>
            <person name="Villalobos-Duno H."/>
            <person name="Cunha M.M."/>
            <person name="de Hoog S."/>
            <person name="da Silveira J.F."/>
            <person name="Henrissat B."/>
            <person name="Nino-Vega G.A."/>
            <person name="Cisalpino P.S."/>
            <person name="Mora-Montes H.M."/>
            <person name="Almeida S.R."/>
            <person name="Stajich J.E."/>
            <person name="Lopes-Bezerra L.M."/>
            <person name="Vasconcelos A.T."/>
            <person name="Felipe M.S."/>
        </authorList>
    </citation>
    <scope>NUCLEOTIDE SEQUENCE [LARGE SCALE GENOMIC DNA]</scope>
    <source>
        <strain evidence="16 17">5110</strain>
    </source>
</reference>
<dbReference type="InterPro" id="IPR023115">
    <property type="entry name" value="TIF_IF2_dom3"/>
</dbReference>
<feature type="compositionally biased region" description="Basic and acidic residues" evidence="14">
    <location>
        <begin position="1477"/>
        <end position="1501"/>
    </location>
</feature>
<evidence type="ECO:0000256" key="3">
    <source>
        <dbReference type="ARBA" id="ARBA00011986"/>
    </source>
</evidence>
<dbReference type="OrthoDB" id="20774at2759"/>
<comment type="catalytic activity">
    <reaction evidence="13">
        <text>GTP + H2O = GDP + phosphate + H(+)</text>
        <dbReference type="Rhea" id="RHEA:19669"/>
        <dbReference type="ChEBI" id="CHEBI:15377"/>
        <dbReference type="ChEBI" id="CHEBI:15378"/>
        <dbReference type="ChEBI" id="CHEBI:37565"/>
        <dbReference type="ChEBI" id="CHEBI:43474"/>
        <dbReference type="ChEBI" id="CHEBI:58189"/>
        <dbReference type="EC" id="3.6.5.3"/>
    </reaction>
</comment>
<dbReference type="Gene3D" id="3.40.50.10050">
    <property type="entry name" value="Translation initiation factor IF- 2, domain 3"/>
    <property type="match status" value="1"/>
</dbReference>
<keyword evidence="9" id="KW-0378">Hydrolase</keyword>
<feature type="compositionally biased region" description="Low complexity" evidence="14">
    <location>
        <begin position="1296"/>
        <end position="1328"/>
    </location>
</feature>
<dbReference type="VEuPathDB" id="FungiDB:SPBR_06309"/>
<dbReference type="EC" id="3.6.5.3" evidence="3"/>
<evidence type="ECO:0000256" key="5">
    <source>
        <dbReference type="ARBA" id="ARBA00022490"/>
    </source>
</evidence>
<dbReference type="PANTHER" id="PTHR43381:SF4">
    <property type="entry name" value="EUKARYOTIC TRANSLATION INITIATION FACTOR 5B"/>
    <property type="match status" value="1"/>
</dbReference>
<dbReference type="InterPro" id="IPR027417">
    <property type="entry name" value="P-loop_NTPase"/>
</dbReference>
<dbReference type="InterPro" id="IPR015760">
    <property type="entry name" value="TIF_IF2"/>
</dbReference>
<comment type="subcellular location">
    <subcellularLocation>
        <location evidence="1">Cytoplasm</location>
    </subcellularLocation>
</comment>
<dbReference type="PROSITE" id="PS51722">
    <property type="entry name" value="G_TR_2"/>
    <property type="match status" value="1"/>
</dbReference>
<evidence type="ECO:0000256" key="1">
    <source>
        <dbReference type="ARBA" id="ARBA00004496"/>
    </source>
</evidence>
<dbReference type="GO" id="GO:0003743">
    <property type="term" value="F:translation initiation factor activity"/>
    <property type="evidence" value="ECO:0007669"/>
    <property type="project" value="UniProtKB-KW"/>
</dbReference>
<dbReference type="FunFam" id="3.40.50.300:FF:000112">
    <property type="entry name" value="Eukaryotic translation initiation factor 5B"/>
    <property type="match status" value="1"/>
</dbReference>
<gene>
    <name evidence="16" type="ORF">SPBR_06309</name>
</gene>
<proteinExistence type="inferred from homology"/>
<keyword evidence="5" id="KW-0963">Cytoplasm</keyword>
<dbReference type="InterPro" id="IPR036925">
    <property type="entry name" value="TIF_IF2_dom3_sf"/>
</dbReference>
<feature type="region of interest" description="Disordered" evidence="14">
    <location>
        <begin position="1153"/>
        <end position="1332"/>
    </location>
</feature>
<dbReference type="SUPFAM" id="SSF52540">
    <property type="entry name" value="P-loop containing nucleoside triphosphate hydrolases"/>
    <property type="match status" value="1"/>
</dbReference>
<dbReference type="InterPro" id="IPR015943">
    <property type="entry name" value="WD40/YVTN_repeat-like_dom_sf"/>
</dbReference>
<evidence type="ECO:0000256" key="13">
    <source>
        <dbReference type="ARBA" id="ARBA00048107"/>
    </source>
</evidence>
<dbReference type="GO" id="GO:0005525">
    <property type="term" value="F:GTP binding"/>
    <property type="evidence" value="ECO:0007669"/>
    <property type="project" value="UniProtKB-KW"/>
</dbReference>
<evidence type="ECO:0000256" key="6">
    <source>
        <dbReference type="ARBA" id="ARBA00022540"/>
    </source>
</evidence>
<feature type="compositionally biased region" description="Basic and acidic residues" evidence="14">
    <location>
        <begin position="1268"/>
        <end position="1295"/>
    </location>
</feature>
<dbReference type="Gene3D" id="2.130.10.10">
    <property type="entry name" value="YVTN repeat-like/Quinoprotein amine dehydrogenase"/>
    <property type="match status" value="2"/>
</dbReference>
<dbReference type="SUPFAM" id="SSF50447">
    <property type="entry name" value="Translation proteins"/>
    <property type="match status" value="1"/>
</dbReference>
<dbReference type="InterPro" id="IPR005225">
    <property type="entry name" value="Small_GTP-bd"/>
</dbReference>
<dbReference type="InterPro" id="IPR018846">
    <property type="entry name" value="Beta-prop_RSE1/DDB1/CPSF1_1st"/>
</dbReference>
<evidence type="ECO:0000256" key="8">
    <source>
        <dbReference type="ARBA" id="ARBA00022741"/>
    </source>
</evidence>
<dbReference type="EMBL" id="AWTV01000009">
    <property type="protein sequence ID" value="KIH88951.1"/>
    <property type="molecule type" value="Genomic_DNA"/>
</dbReference>
<keyword evidence="8" id="KW-0547">Nucleotide-binding</keyword>
<dbReference type="Gene3D" id="3.40.50.300">
    <property type="entry name" value="P-loop containing nucleotide triphosphate hydrolases"/>
    <property type="match status" value="1"/>
</dbReference>
<feature type="compositionally biased region" description="Basic and acidic residues" evidence="14">
    <location>
        <begin position="1370"/>
        <end position="1418"/>
    </location>
</feature>
<evidence type="ECO:0000256" key="7">
    <source>
        <dbReference type="ARBA" id="ARBA00022723"/>
    </source>
</evidence>